<keyword evidence="12" id="KW-0547">Nucleotide-binding</keyword>
<evidence type="ECO:0000256" key="10">
    <source>
        <dbReference type="ARBA" id="ARBA00022679"/>
    </source>
</evidence>
<evidence type="ECO:0000256" key="15">
    <source>
        <dbReference type="ARBA" id="ARBA00022840"/>
    </source>
</evidence>
<comment type="similarity">
    <text evidence="4">Belongs to the RibF family.</text>
</comment>
<protein>
    <recommendedName>
        <fullName evidence="7">Bifunctional riboflavin kinase/FMN adenylyltransferase</fullName>
        <ecNumber evidence="5">2.7.1.26</ecNumber>
        <ecNumber evidence="6">2.7.7.2</ecNumber>
    </recommendedName>
    <alternativeName>
        <fullName evidence="17">Riboflavin biosynthesis protein RibF</fullName>
    </alternativeName>
</protein>
<comment type="pathway">
    <text evidence="3">Cofactor biosynthesis; FMN biosynthesis; FMN from riboflavin (ATP route): step 1/1.</text>
</comment>
<reference evidence="21 22" key="1">
    <citation type="submission" date="2017-11" db="EMBL/GenBank/DDBJ databases">
        <title>Infants hospitalized years apart are colonized by the same room-sourced microbial strains.</title>
        <authorList>
            <person name="Brooks B."/>
            <person name="Olm M.R."/>
            <person name="Firek B.A."/>
            <person name="Baker R."/>
            <person name="Thomas B.C."/>
            <person name="Morowitz M.J."/>
            <person name="Banfield J.F."/>
        </authorList>
    </citation>
    <scope>NUCLEOTIDE SEQUENCE [LARGE SCALE GENOMIC DNA]</scope>
    <source>
        <strain evidence="21">S2_012_000_R3_87</strain>
    </source>
</reference>
<keyword evidence="16" id="KW-0511">Multifunctional enzyme</keyword>
<evidence type="ECO:0000259" key="20">
    <source>
        <dbReference type="SMART" id="SM00904"/>
    </source>
</evidence>
<dbReference type="GO" id="GO:0005524">
    <property type="term" value="F:ATP binding"/>
    <property type="evidence" value="ECO:0007669"/>
    <property type="project" value="UniProtKB-KW"/>
</dbReference>
<dbReference type="AlphaFoldDB" id="A0A2W5AUR2"/>
<comment type="pathway">
    <text evidence="2">Cofactor biosynthesis; FAD biosynthesis; FAD from FMN: step 1/1.</text>
</comment>
<dbReference type="EC" id="2.7.7.2" evidence="6"/>
<comment type="catalytic activity">
    <reaction evidence="19">
        <text>FMN + ATP + H(+) = FAD + diphosphate</text>
        <dbReference type="Rhea" id="RHEA:17237"/>
        <dbReference type="ChEBI" id="CHEBI:15378"/>
        <dbReference type="ChEBI" id="CHEBI:30616"/>
        <dbReference type="ChEBI" id="CHEBI:33019"/>
        <dbReference type="ChEBI" id="CHEBI:57692"/>
        <dbReference type="ChEBI" id="CHEBI:58210"/>
        <dbReference type="EC" id="2.7.7.2"/>
    </reaction>
</comment>
<evidence type="ECO:0000256" key="2">
    <source>
        <dbReference type="ARBA" id="ARBA00004726"/>
    </source>
</evidence>
<name>A0A2W5AUR2_9CORY</name>
<evidence type="ECO:0000256" key="7">
    <source>
        <dbReference type="ARBA" id="ARBA00018483"/>
    </source>
</evidence>
<dbReference type="UniPathway" id="UPA00277">
    <property type="reaction ID" value="UER00407"/>
</dbReference>
<dbReference type="FunFam" id="2.40.30.30:FF:000003">
    <property type="entry name" value="Riboflavin biosynthesis protein"/>
    <property type="match status" value="1"/>
</dbReference>
<dbReference type="SUPFAM" id="SSF52374">
    <property type="entry name" value="Nucleotidylyl transferase"/>
    <property type="match status" value="1"/>
</dbReference>
<dbReference type="GO" id="GO:0009398">
    <property type="term" value="P:FMN biosynthetic process"/>
    <property type="evidence" value="ECO:0007669"/>
    <property type="project" value="TreeGrafter"/>
</dbReference>
<evidence type="ECO:0000256" key="16">
    <source>
        <dbReference type="ARBA" id="ARBA00023268"/>
    </source>
</evidence>
<dbReference type="GO" id="GO:0009231">
    <property type="term" value="P:riboflavin biosynthetic process"/>
    <property type="evidence" value="ECO:0007669"/>
    <property type="project" value="InterPro"/>
</dbReference>
<dbReference type="InterPro" id="IPR015864">
    <property type="entry name" value="FAD_synthase"/>
</dbReference>
<evidence type="ECO:0000256" key="4">
    <source>
        <dbReference type="ARBA" id="ARBA00010214"/>
    </source>
</evidence>
<keyword evidence="13 21" id="KW-0418">Kinase</keyword>
<keyword evidence="14" id="KW-0274">FAD</keyword>
<gene>
    <name evidence="21" type="ORF">DI609_10955</name>
</gene>
<sequence>SLHAEHVVVGENFTFGAGASGTATALSQFGEQLGFGVEIVPLLDDAGQRICSTNIRAALARGDIASANWALGRHFTVTGPVVRGAGRGGKELGYPTANQYFPDSVAIPADGVYAGWFVIEPTDAPVDGDMEAGVAYPAAISVGTNPTFGDEERSVESFVLDRHADLYGHEATVRFVDHVRDMEKFNSVEELLAAMARDVDKVREILAKES</sequence>
<evidence type="ECO:0000256" key="17">
    <source>
        <dbReference type="ARBA" id="ARBA00032176"/>
    </source>
</evidence>
<dbReference type="SMART" id="SM00904">
    <property type="entry name" value="Flavokinase"/>
    <property type="match status" value="1"/>
</dbReference>
<evidence type="ECO:0000313" key="21">
    <source>
        <dbReference type="EMBL" id="PZO98340.1"/>
    </source>
</evidence>
<evidence type="ECO:0000256" key="11">
    <source>
        <dbReference type="ARBA" id="ARBA00022695"/>
    </source>
</evidence>
<dbReference type="Pfam" id="PF01687">
    <property type="entry name" value="Flavokinase"/>
    <property type="match status" value="1"/>
</dbReference>
<comment type="function">
    <text evidence="1">Catalyzes the phosphorylation of riboflavin to FMN followed by the adenylation of FMN to FAD.</text>
</comment>
<keyword evidence="10" id="KW-0808">Transferase</keyword>
<dbReference type="PANTHER" id="PTHR22749">
    <property type="entry name" value="RIBOFLAVIN KINASE/FMN ADENYLYLTRANSFERASE"/>
    <property type="match status" value="1"/>
</dbReference>
<evidence type="ECO:0000256" key="9">
    <source>
        <dbReference type="ARBA" id="ARBA00022643"/>
    </source>
</evidence>
<dbReference type="PANTHER" id="PTHR22749:SF6">
    <property type="entry name" value="RIBOFLAVIN KINASE"/>
    <property type="match status" value="1"/>
</dbReference>
<evidence type="ECO:0000256" key="19">
    <source>
        <dbReference type="ARBA" id="ARBA00049494"/>
    </source>
</evidence>
<dbReference type="EC" id="2.7.1.26" evidence="5"/>
<dbReference type="EMBL" id="QFNY01000298">
    <property type="protein sequence ID" value="PZO98340.1"/>
    <property type="molecule type" value="Genomic_DNA"/>
</dbReference>
<evidence type="ECO:0000256" key="6">
    <source>
        <dbReference type="ARBA" id="ARBA00012393"/>
    </source>
</evidence>
<keyword evidence="8" id="KW-0285">Flavoprotein</keyword>
<evidence type="ECO:0000256" key="8">
    <source>
        <dbReference type="ARBA" id="ARBA00022630"/>
    </source>
</evidence>
<comment type="caution">
    <text evidence="21">The sequence shown here is derived from an EMBL/GenBank/DDBJ whole genome shotgun (WGS) entry which is preliminary data.</text>
</comment>
<dbReference type="InterPro" id="IPR014729">
    <property type="entry name" value="Rossmann-like_a/b/a_fold"/>
</dbReference>
<keyword evidence="9" id="KW-0288">FMN</keyword>
<dbReference type="Gene3D" id="2.40.30.30">
    <property type="entry name" value="Riboflavin kinase-like"/>
    <property type="match status" value="1"/>
</dbReference>
<evidence type="ECO:0000256" key="12">
    <source>
        <dbReference type="ARBA" id="ARBA00022741"/>
    </source>
</evidence>
<dbReference type="SUPFAM" id="SSF82114">
    <property type="entry name" value="Riboflavin kinase-like"/>
    <property type="match status" value="1"/>
</dbReference>
<organism evidence="21 22">
    <name type="scientific">Corynebacterium urealyticum</name>
    <dbReference type="NCBI Taxonomy" id="43771"/>
    <lineage>
        <taxon>Bacteria</taxon>
        <taxon>Bacillati</taxon>
        <taxon>Actinomycetota</taxon>
        <taxon>Actinomycetes</taxon>
        <taxon>Mycobacteriales</taxon>
        <taxon>Corynebacteriaceae</taxon>
        <taxon>Corynebacterium</taxon>
    </lineage>
</organism>
<dbReference type="InterPro" id="IPR015865">
    <property type="entry name" value="Riboflavin_kinase_bac/euk"/>
</dbReference>
<dbReference type="Proteomes" id="UP000249451">
    <property type="component" value="Unassembled WGS sequence"/>
</dbReference>
<accession>A0A2W5AUR2</accession>
<dbReference type="GO" id="GO:0003919">
    <property type="term" value="F:FMN adenylyltransferase activity"/>
    <property type="evidence" value="ECO:0007669"/>
    <property type="project" value="UniProtKB-EC"/>
</dbReference>
<dbReference type="GO" id="GO:0008531">
    <property type="term" value="F:riboflavin kinase activity"/>
    <property type="evidence" value="ECO:0007669"/>
    <property type="project" value="UniProtKB-EC"/>
</dbReference>
<evidence type="ECO:0000256" key="14">
    <source>
        <dbReference type="ARBA" id="ARBA00022827"/>
    </source>
</evidence>
<feature type="non-terminal residue" evidence="21">
    <location>
        <position position="1"/>
    </location>
</feature>
<proteinExistence type="inferred from homology"/>
<evidence type="ECO:0000256" key="18">
    <source>
        <dbReference type="ARBA" id="ARBA00047880"/>
    </source>
</evidence>
<evidence type="ECO:0000256" key="1">
    <source>
        <dbReference type="ARBA" id="ARBA00002121"/>
    </source>
</evidence>
<dbReference type="InterPro" id="IPR023468">
    <property type="entry name" value="Riboflavin_kinase"/>
</dbReference>
<dbReference type="Pfam" id="PF06574">
    <property type="entry name" value="FAD_syn"/>
    <property type="match status" value="1"/>
</dbReference>
<feature type="domain" description="Riboflavin kinase" evidence="20">
    <location>
        <begin position="70"/>
        <end position="207"/>
    </location>
</feature>
<dbReference type="InterPro" id="IPR023465">
    <property type="entry name" value="Riboflavin_kinase_dom_sf"/>
</dbReference>
<evidence type="ECO:0000256" key="3">
    <source>
        <dbReference type="ARBA" id="ARBA00005201"/>
    </source>
</evidence>
<keyword evidence="11" id="KW-0548">Nucleotidyltransferase</keyword>
<evidence type="ECO:0000256" key="5">
    <source>
        <dbReference type="ARBA" id="ARBA00012105"/>
    </source>
</evidence>
<evidence type="ECO:0000256" key="13">
    <source>
        <dbReference type="ARBA" id="ARBA00022777"/>
    </source>
</evidence>
<dbReference type="Gene3D" id="3.40.50.620">
    <property type="entry name" value="HUPs"/>
    <property type="match status" value="1"/>
</dbReference>
<keyword evidence="15" id="KW-0067">ATP-binding</keyword>
<dbReference type="GO" id="GO:0006747">
    <property type="term" value="P:FAD biosynthetic process"/>
    <property type="evidence" value="ECO:0007669"/>
    <property type="project" value="UniProtKB-UniPathway"/>
</dbReference>
<comment type="catalytic activity">
    <reaction evidence="18">
        <text>riboflavin + ATP = FMN + ADP + H(+)</text>
        <dbReference type="Rhea" id="RHEA:14357"/>
        <dbReference type="ChEBI" id="CHEBI:15378"/>
        <dbReference type="ChEBI" id="CHEBI:30616"/>
        <dbReference type="ChEBI" id="CHEBI:57986"/>
        <dbReference type="ChEBI" id="CHEBI:58210"/>
        <dbReference type="ChEBI" id="CHEBI:456216"/>
        <dbReference type="EC" id="2.7.1.26"/>
    </reaction>
</comment>
<evidence type="ECO:0000313" key="22">
    <source>
        <dbReference type="Proteomes" id="UP000249451"/>
    </source>
</evidence>